<keyword evidence="1" id="KW-0472">Membrane</keyword>
<dbReference type="Proteomes" id="UP001427805">
    <property type="component" value="Unassembled WGS sequence"/>
</dbReference>
<accession>A0ABV0BDK6</accession>
<reference evidence="2 3" key="1">
    <citation type="submission" date="2024-05" db="EMBL/GenBank/DDBJ databases">
        <title>Sphingomonas sp. HF-S3 16S ribosomal RNA gene Genome sequencing and assembly.</title>
        <authorList>
            <person name="Lee H."/>
        </authorList>
    </citation>
    <scope>NUCLEOTIDE SEQUENCE [LARGE SCALE GENOMIC DNA]</scope>
    <source>
        <strain evidence="2 3">HF-S3</strain>
    </source>
</reference>
<keyword evidence="1" id="KW-1133">Transmembrane helix</keyword>
<keyword evidence="3" id="KW-1185">Reference proteome</keyword>
<organism evidence="2 3">
    <name type="scientific">Sphingomonas rustica</name>
    <dbReference type="NCBI Taxonomy" id="3103142"/>
    <lineage>
        <taxon>Bacteria</taxon>
        <taxon>Pseudomonadati</taxon>
        <taxon>Pseudomonadota</taxon>
        <taxon>Alphaproteobacteria</taxon>
        <taxon>Sphingomonadales</taxon>
        <taxon>Sphingomonadaceae</taxon>
        <taxon>Sphingomonas</taxon>
    </lineage>
</organism>
<dbReference type="RefSeq" id="WP_346247760.1">
    <property type="nucleotide sequence ID" value="NZ_JBDIZK010000010.1"/>
</dbReference>
<feature type="transmembrane region" description="Helical" evidence="1">
    <location>
        <begin position="91"/>
        <end position="109"/>
    </location>
</feature>
<evidence type="ECO:0000313" key="3">
    <source>
        <dbReference type="Proteomes" id="UP001427805"/>
    </source>
</evidence>
<gene>
    <name evidence="2" type="ORF">TPR58_16215</name>
</gene>
<comment type="caution">
    <text evidence="2">The sequence shown here is derived from an EMBL/GenBank/DDBJ whole genome shotgun (WGS) entry which is preliminary data.</text>
</comment>
<name>A0ABV0BDK6_9SPHN</name>
<protein>
    <submittedName>
        <fullName evidence="2">Uncharacterized protein</fullName>
    </submittedName>
</protein>
<feature type="transmembrane region" description="Helical" evidence="1">
    <location>
        <begin position="52"/>
        <end position="71"/>
    </location>
</feature>
<dbReference type="EMBL" id="JBDIZK010000010">
    <property type="protein sequence ID" value="MEN3748721.1"/>
    <property type="molecule type" value="Genomic_DNA"/>
</dbReference>
<evidence type="ECO:0000313" key="2">
    <source>
        <dbReference type="EMBL" id="MEN3748721.1"/>
    </source>
</evidence>
<proteinExistence type="predicted"/>
<feature type="transmembrane region" description="Helical" evidence="1">
    <location>
        <begin position="21"/>
        <end position="40"/>
    </location>
</feature>
<evidence type="ECO:0000256" key="1">
    <source>
        <dbReference type="SAM" id="Phobius"/>
    </source>
</evidence>
<keyword evidence="1" id="KW-0812">Transmembrane</keyword>
<sequence>MHKRQSQRALSERACRMICPIAAAMVGVCLTAIGILRVVISLRSTSTIADDLLSLDSVLFLIATLTSYFALRTESDSRLHWLEQIADLTFIMAMILMTVVALVITYVLAA</sequence>